<dbReference type="GO" id="GO:0008146">
    <property type="term" value="F:sulfotransferase activity"/>
    <property type="evidence" value="ECO:0007669"/>
    <property type="project" value="InterPro"/>
</dbReference>
<reference evidence="1 2" key="1">
    <citation type="journal article" date="2013" name="Curr. Biol.">
        <title>The Genome of the Foraminiferan Reticulomyxa filosa.</title>
        <authorList>
            <person name="Glockner G."/>
            <person name="Hulsmann N."/>
            <person name="Schleicher M."/>
            <person name="Noegel A.A."/>
            <person name="Eichinger L."/>
            <person name="Gallinger C."/>
            <person name="Pawlowski J."/>
            <person name="Sierra R."/>
            <person name="Euteneuer U."/>
            <person name="Pillet L."/>
            <person name="Moustafa A."/>
            <person name="Platzer M."/>
            <person name="Groth M."/>
            <person name="Szafranski K."/>
            <person name="Schliwa M."/>
        </authorList>
    </citation>
    <scope>NUCLEOTIDE SEQUENCE [LARGE SCALE GENOMIC DNA]</scope>
</reference>
<gene>
    <name evidence="1" type="ORF">RFI_12345</name>
</gene>
<dbReference type="InterPro" id="IPR005331">
    <property type="entry name" value="Sulfotransferase"/>
</dbReference>
<dbReference type="Proteomes" id="UP000023152">
    <property type="component" value="Unassembled WGS sequence"/>
</dbReference>
<dbReference type="AlphaFoldDB" id="X6NFY8"/>
<dbReference type="Pfam" id="PF03567">
    <property type="entry name" value="Sulfotransfer_2"/>
    <property type="match status" value="1"/>
</dbReference>
<dbReference type="EMBL" id="ASPP01008944">
    <property type="protein sequence ID" value="ETO24813.1"/>
    <property type="molecule type" value="Genomic_DNA"/>
</dbReference>
<dbReference type="GO" id="GO:0016020">
    <property type="term" value="C:membrane"/>
    <property type="evidence" value="ECO:0007669"/>
    <property type="project" value="InterPro"/>
</dbReference>
<keyword evidence="2" id="KW-1185">Reference proteome</keyword>
<evidence type="ECO:0000313" key="1">
    <source>
        <dbReference type="EMBL" id="ETO24813.1"/>
    </source>
</evidence>
<accession>X6NFY8</accession>
<comment type="caution">
    <text evidence="1">The sequence shown here is derived from an EMBL/GenBank/DDBJ whole genome shotgun (WGS) entry which is preliminary data.</text>
</comment>
<protein>
    <submittedName>
        <fullName evidence="1">Uncharacterized protein</fullName>
    </submittedName>
</protein>
<proteinExistence type="predicted"/>
<dbReference type="OrthoDB" id="408912at2759"/>
<evidence type="ECO:0000313" key="2">
    <source>
        <dbReference type="Proteomes" id="UP000023152"/>
    </source>
</evidence>
<name>X6NFY8_RETFI</name>
<sequence length="257" mass="30641">IYIYIYKWIGLQDISFHTNDEVINLIHNNDYYFAAFVRDPLERLVSGYGDKCERKRGVNLCDYARWGSQYQAVYGTNWDKRIAPRTPPFQMWVEGLLHCPCWPETDKHFAPQHLFCNLWQFADRFDLFQFENRQFCLHRRVWMERMGTWEAFGKSGWKTGLPEDQTSIVDYGPLGLSATNPSRDNNKYIKYYKENSTITAMVLDAYRDDYIILGLQVPKWICDPTIEKTDQLKRALRTLPRMNRPPCTDLQWLWLRP</sequence>
<feature type="non-terminal residue" evidence="1">
    <location>
        <position position="1"/>
    </location>
</feature>
<organism evidence="1 2">
    <name type="scientific">Reticulomyxa filosa</name>
    <dbReference type="NCBI Taxonomy" id="46433"/>
    <lineage>
        <taxon>Eukaryota</taxon>
        <taxon>Sar</taxon>
        <taxon>Rhizaria</taxon>
        <taxon>Retaria</taxon>
        <taxon>Foraminifera</taxon>
        <taxon>Monothalamids</taxon>
        <taxon>Reticulomyxidae</taxon>
        <taxon>Reticulomyxa</taxon>
    </lineage>
</organism>